<dbReference type="SUPFAM" id="SSF53335">
    <property type="entry name" value="S-adenosyl-L-methionine-dependent methyltransferases"/>
    <property type="match status" value="1"/>
</dbReference>
<dbReference type="Gene3D" id="3.40.50.150">
    <property type="entry name" value="Vaccinia Virus protein VP39"/>
    <property type="match status" value="1"/>
</dbReference>
<evidence type="ECO:0000259" key="1">
    <source>
        <dbReference type="Pfam" id="PF13649"/>
    </source>
</evidence>
<evidence type="ECO:0000313" key="2">
    <source>
        <dbReference type="EMBL" id="OGK29242.1"/>
    </source>
</evidence>
<proteinExistence type="predicted"/>
<protein>
    <recommendedName>
        <fullName evidence="1">Methyltransferase domain-containing protein</fullName>
    </recommendedName>
</protein>
<name>A0A1F7HEP9_9BACT</name>
<organism evidence="2 3">
    <name type="scientific">Candidatus Roizmanbacteria bacterium RIFCSPHIGHO2_02_FULL_40_9</name>
    <dbReference type="NCBI Taxonomy" id="1802042"/>
    <lineage>
        <taxon>Bacteria</taxon>
        <taxon>Candidatus Roizmaniibacteriota</taxon>
    </lineage>
</organism>
<reference evidence="2 3" key="1">
    <citation type="journal article" date="2016" name="Nat. Commun.">
        <title>Thousands of microbial genomes shed light on interconnected biogeochemical processes in an aquifer system.</title>
        <authorList>
            <person name="Anantharaman K."/>
            <person name="Brown C.T."/>
            <person name="Hug L.A."/>
            <person name="Sharon I."/>
            <person name="Castelle C.J."/>
            <person name="Probst A.J."/>
            <person name="Thomas B.C."/>
            <person name="Singh A."/>
            <person name="Wilkins M.J."/>
            <person name="Karaoz U."/>
            <person name="Brodie E.L."/>
            <person name="Williams K.H."/>
            <person name="Hubbard S.S."/>
            <person name="Banfield J.F."/>
        </authorList>
    </citation>
    <scope>NUCLEOTIDE SEQUENCE [LARGE SCALE GENOMIC DNA]</scope>
</reference>
<comment type="caution">
    <text evidence="2">The sequence shown here is derived from an EMBL/GenBank/DDBJ whole genome shotgun (WGS) entry which is preliminary data.</text>
</comment>
<dbReference type="InterPro" id="IPR029063">
    <property type="entry name" value="SAM-dependent_MTases_sf"/>
</dbReference>
<dbReference type="AlphaFoldDB" id="A0A1F7HEP9"/>
<dbReference type="Proteomes" id="UP000177027">
    <property type="component" value="Unassembled WGS sequence"/>
</dbReference>
<dbReference type="CDD" id="cd02440">
    <property type="entry name" value="AdoMet_MTases"/>
    <property type="match status" value="1"/>
</dbReference>
<sequence length="222" mass="24526">MSERRQGGKMLPRDLRDVVIGAPWAYDEGFRIDTVMPSAVVLRAVERGLIPHECRVVDLGCGKNPRNALYLAGKLDCHVDAVDLEPVDLPQGLSRDVRRRMRFFQSPVTEFELARARYEAAVLARLIQYVSPQDLELLMLRLHASLTQGGSMTLSYTAEGGILTKGDEYGIDVFQHPIDAVGQLLTDTGFEVLNVQQGALFSTSVPHAGTEAVTYDVLAKKE</sequence>
<evidence type="ECO:0000313" key="3">
    <source>
        <dbReference type="Proteomes" id="UP000177027"/>
    </source>
</evidence>
<gene>
    <name evidence="2" type="ORF">A3D06_00400</name>
</gene>
<feature type="domain" description="Methyltransferase" evidence="1">
    <location>
        <begin position="56"/>
        <end position="150"/>
    </location>
</feature>
<accession>A0A1F7HEP9</accession>
<dbReference type="InterPro" id="IPR041698">
    <property type="entry name" value="Methyltransf_25"/>
</dbReference>
<dbReference type="EMBL" id="MFZS01000010">
    <property type="protein sequence ID" value="OGK29242.1"/>
    <property type="molecule type" value="Genomic_DNA"/>
</dbReference>
<dbReference type="Pfam" id="PF13649">
    <property type="entry name" value="Methyltransf_25"/>
    <property type="match status" value="1"/>
</dbReference>